<dbReference type="NCBIfam" id="NF041616">
    <property type="entry name" value="T2SS_C_SYNERG"/>
    <property type="match status" value="1"/>
</dbReference>
<dbReference type="SUPFAM" id="SSF50156">
    <property type="entry name" value="PDZ domain-like"/>
    <property type="match status" value="1"/>
</dbReference>
<dbReference type="STRING" id="1197717.BED41_12655"/>
<feature type="domain" description="PDZ" evidence="3">
    <location>
        <begin position="250"/>
        <end position="320"/>
    </location>
</feature>
<feature type="region of interest" description="Disordered" evidence="1">
    <location>
        <begin position="194"/>
        <end position="230"/>
    </location>
</feature>
<protein>
    <recommendedName>
        <fullName evidence="3">PDZ domain-containing protein</fullName>
    </recommendedName>
</protein>
<evidence type="ECO:0000313" key="5">
    <source>
        <dbReference type="Proteomes" id="UP000093044"/>
    </source>
</evidence>
<dbReference type="Gene3D" id="2.30.42.10">
    <property type="match status" value="1"/>
</dbReference>
<evidence type="ECO:0000313" key="4">
    <source>
        <dbReference type="EMBL" id="ANZ45860.1"/>
    </source>
</evidence>
<dbReference type="Pfam" id="PF13180">
    <property type="entry name" value="PDZ_2"/>
    <property type="match status" value="1"/>
</dbReference>
<keyword evidence="2" id="KW-1133">Transmembrane helix</keyword>
<keyword evidence="5" id="KW-1185">Reference proteome</keyword>
<reference evidence="4" key="1">
    <citation type="submission" date="2016-08" db="EMBL/GenBank/DDBJ databases">
        <title>Complete genome of Cloacibacillus porcorum.</title>
        <authorList>
            <person name="Looft T."/>
            <person name="Bayles D.O."/>
            <person name="Alt D.P."/>
        </authorList>
    </citation>
    <scope>NUCLEOTIDE SEQUENCE [LARGE SCALE GENOMIC DNA]</scope>
    <source>
        <strain evidence="4">CL-84</strain>
    </source>
</reference>
<dbReference type="AlphaFoldDB" id="A0A1B2I7A7"/>
<dbReference type="InterPro" id="IPR036034">
    <property type="entry name" value="PDZ_sf"/>
</dbReference>
<dbReference type="OrthoDB" id="4306at2"/>
<evidence type="ECO:0000256" key="2">
    <source>
        <dbReference type="SAM" id="Phobius"/>
    </source>
</evidence>
<evidence type="ECO:0000259" key="3">
    <source>
        <dbReference type="SMART" id="SM00228"/>
    </source>
</evidence>
<dbReference type="Proteomes" id="UP000093044">
    <property type="component" value="Chromosome"/>
</dbReference>
<name>A0A1B2I7A7_9BACT</name>
<feature type="compositionally biased region" description="Pro residues" evidence="1">
    <location>
        <begin position="200"/>
        <end position="213"/>
    </location>
</feature>
<keyword evidence="2" id="KW-0812">Transmembrane</keyword>
<dbReference type="GeneID" id="83058694"/>
<accession>A0A1B2I7A7</accession>
<keyword evidence="2" id="KW-0472">Membrane</keyword>
<sequence>MSLIASIKNKITDRLKYDGSYEQVVKLYGGLRSSFTGGEKAGKRGGSRMLTPALFVCGLFAGLCLCWMVKGVLLSLRLDADIAAASRVSGRAPSFANAKGSGGLGDFTAANPFKADLPVKEDKATTGRTVALDSLSLQGTLPNIGAWISDPEGTKLFLKGQTVNGYTLEKIKYGEVLLTDGKSEHTLYLFLSGGTAPRAQTPPPASPRTPKPTSPKLDFSGVEPASEGKEGAVPRELVDALLMNPYDELGKLRMVPADDGSGMQLERIAPDSVFARVGVAQGDVIQAVNGVTISNMADAANAVNSLMAGTRFDVTVQRKGKPLELKYQVK</sequence>
<dbReference type="InterPro" id="IPR048114">
    <property type="entry name" value="T2SS_C_SYNERG"/>
</dbReference>
<evidence type="ECO:0000256" key="1">
    <source>
        <dbReference type="SAM" id="MobiDB-lite"/>
    </source>
</evidence>
<dbReference type="InterPro" id="IPR001478">
    <property type="entry name" value="PDZ"/>
</dbReference>
<feature type="transmembrane region" description="Helical" evidence="2">
    <location>
        <begin position="53"/>
        <end position="76"/>
    </location>
</feature>
<dbReference type="RefSeq" id="WP_066746952.1">
    <property type="nucleotide sequence ID" value="NZ_CP016757.1"/>
</dbReference>
<proteinExistence type="predicted"/>
<dbReference type="EMBL" id="CP016757">
    <property type="protein sequence ID" value="ANZ45860.1"/>
    <property type="molecule type" value="Genomic_DNA"/>
</dbReference>
<dbReference type="SMART" id="SM00228">
    <property type="entry name" value="PDZ"/>
    <property type="match status" value="1"/>
</dbReference>
<dbReference type="KEGG" id="cpor:BED41_12655"/>
<organism evidence="4 5">
    <name type="scientific">Cloacibacillus porcorum</name>
    <dbReference type="NCBI Taxonomy" id="1197717"/>
    <lineage>
        <taxon>Bacteria</taxon>
        <taxon>Thermotogati</taxon>
        <taxon>Synergistota</taxon>
        <taxon>Synergistia</taxon>
        <taxon>Synergistales</taxon>
        <taxon>Synergistaceae</taxon>
        <taxon>Cloacibacillus</taxon>
    </lineage>
</organism>
<gene>
    <name evidence="4" type="ORF">BED41_12655</name>
</gene>